<evidence type="ECO:0000259" key="4">
    <source>
        <dbReference type="Pfam" id="PF00884"/>
    </source>
</evidence>
<reference evidence="6 7" key="1">
    <citation type="submission" date="2021-01" db="EMBL/GenBank/DDBJ databases">
        <title>Carboxyliciviraga sp.nov., isolated from coastal sediments.</title>
        <authorList>
            <person name="Lu D."/>
            <person name="Zhang T."/>
        </authorList>
    </citation>
    <scope>NUCLEOTIDE SEQUENCE [LARGE SCALE GENOMIC DNA]</scope>
    <source>
        <strain evidence="6 7">N1Y132</strain>
    </source>
</reference>
<feature type="signal peptide" evidence="3">
    <location>
        <begin position="1"/>
        <end position="19"/>
    </location>
</feature>
<dbReference type="InterPro" id="IPR017850">
    <property type="entry name" value="Alkaline_phosphatase_core_sf"/>
</dbReference>
<evidence type="ECO:0000256" key="3">
    <source>
        <dbReference type="SAM" id="SignalP"/>
    </source>
</evidence>
<evidence type="ECO:0000259" key="5">
    <source>
        <dbReference type="Pfam" id="PF18962"/>
    </source>
</evidence>
<keyword evidence="7" id="KW-1185">Reference proteome</keyword>
<comment type="caution">
    <text evidence="6">The sequence shown here is derived from an EMBL/GenBank/DDBJ whole genome shotgun (WGS) entry which is preliminary data.</text>
</comment>
<sequence>MKGIFCVILMMITCALAYAQNKPNIILIMADDLGYGDVGFNGNTIIKTPEMDALANQHLKLSNFYAGAPVCSPTRGTCLTGRHAYRYGIFAANEGHLPAQEVTLAKILKQNGYATGHFGKWHIGTLDPNYSSKGEDRDPAANFAPPWQRDYDVSFVTESSVSTWNPTSTKVPYYFNGQITTDNLLGDDSRVMMDRIIPFIEDAVENTTPFLSVVWFHAPHEPFVAGPTYKAMYEGYSEDEKDYYGCITAMDEQIGRLYDKLEELSIDDNTIIFFCSDNGPEGKELDDGTLTKPGVTGGLRGRKRSVYCGGTGVPAFIVWPGKTDTPAVSDYTCSTLDYLPTIIDALDINMPDDRPIDGISLLPMLDGLESERPKALPFMHSSKAFWIDGDLKFITKNNWDVNEVYNLRDDRAEETNLKSDYASEMAQIQKDIVAWSNSCAHSHAGGDYNEAFTPVDAWKGVPIATNLFVPQVFKASIYPNPASYYISLKNMTDIKQVKIFNSIGSLVKTIEQPAQKINVASLRNGLYILKAINNKGETWVDSFLIE</sequence>
<dbReference type="PANTHER" id="PTHR42693">
    <property type="entry name" value="ARYLSULFATASE FAMILY MEMBER"/>
    <property type="match status" value="1"/>
</dbReference>
<keyword evidence="2" id="KW-0378">Hydrolase</keyword>
<organism evidence="6 7">
    <name type="scientific">Carboxylicivirga marina</name>
    <dbReference type="NCBI Taxonomy" id="2800988"/>
    <lineage>
        <taxon>Bacteria</taxon>
        <taxon>Pseudomonadati</taxon>
        <taxon>Bacteroidota</taxon>
        <taxon>Bacteroidia</taxon>
        <taxon>Marinilabiliales</taxon>
        <taxon>Marinilabiliaceae</taxon>
        <taxon>Carboxylicivirga</taxon>
    </lineage>
</organism>
<keyword evidence="3" id="KW-0732">Signal</keyword>
<name>A0ABS1HRR7_9BACT</name>
<dbReference type="SUPFAM" id="SSF53649">
    <property type="entry name" value="Alkaline phosphatase-like"/>
    <property type="match status" value="1"/>
</dbReference>
<dbReference type="Proteomes" id="UP000605676">
    <property type="component" value="Unassembled WGS sequence"/>
</dbReference>
<dbReference type="InterPro" id="IPR026444">
    <property type="entry name" value="Secre_tail"/>
</dbReference>
<evidence type="ECO:0000313" key="6">
    <source>
        <dbReference type="EMBL" id="MBK3519943.1"/>
    </source>
</evidence>
<dbReference type="InterPro" id="IPR050738">
    <property type="entry name" value="Sulfatase"/>
</dbReference>
<dbReference type="RefSeq" id="WP_200467162.1">
    <property type="nucleotide sequence ID" value="NZ_JAENRR010000107.1"/>
</dbReference>
<gene>
    <name evidence="6" type="ORF">JIV24_21570</name>
</gene>
<proteinExistence type="inferred from homology"/>
<evidence type="ECO:0000313" key="7">
    <source>
        <dbReference type="Proteomes" id="UP000605676"/>
    </source>
</evidence>
<dbReference type="InterPro" id="IPR000917">
    <property type="entry name" value="Sulfatase_N"/>
</dbReference>
<feature type="domain" description="Sulfatase N-terminal" evidence="4">
    <location>
        <begin position="23"/>
        <end position="348"/>
    </location>
</feature>
<comment type="similarity">
    <text evidence="1">Belongs to the sulfatase family.</text>
</comment>
<dbReference type="Pfam" id="PF18962">
    <property type="entry name" value="Por_Secre_tail"/>
    <property type="match status" value="1"/>
</dbReference>
<dbReference type="NCBIfam" id="TIGR04183">
    <property type="entry name" value="Por_Secre_tail"/>
    <property type="match status" value="1"/>
</dbReference>
<dbReference type="Pfam" id="PF00884">
    <property type="entry name" value="Sulfatase"/>
    <property type="match status" value="1"/>
</dbReference>
<evidence type="ECO:0000256" key="1">
    <source>
        <dbReference type="ARBA" id="ARBA00008779"/>
    </source>
</evidence>
<protein>
    <submittedName>
        <fullName evidence="6">Sulfatase-like hydrolase/transferase</fullName>
    </submittedName>
</protein>
<evidence type="ECO:0000256" key="2">
    <source>
        <dbReference type="ARBA" id="ARBA00022801"/>
    </source>
</evidence>
<dbReference type="Gene3D" id="3.40.720.10">
    <property type="entry name" value="Alkaline Phosphatase, subunit A"/>
    <property type="match status" value="1"/>
</dbReference>
<feature type="domain" description="Secretion system C-terminal sorting" evidence="5">
    <location>
        <begin position="477"/>
        <end position="539"/>
    </location>
</feature>
<dbReference type="PANTHER" id="PTHR42693:SF53">
    <property type="entry name" value="ENDO-4-O-SULFATASE"/>
    <property type="match status" value="1"/>
</dbReference>
<dbReference type="EMBL" id="JAENRR010000107">
    <property type="protein sequence ID" value="MBK3519943.1"/>
    <property type="molecule type" value="Genomic_DNA"/>
</dbReference>
<accession>A0ABS1HRR7</accession>
<feature type="chain" id="PRO_5045834293" evidence="3">
    <location>
        <begin position="20"/>
        <end position="546"/>
    </location>
</feature>